<comment type="similarity">
    <text evidence="1 7">Belongs to the KRE28 family.</text>
</comment>
<proteinExistence type="inferred from homology"/>
<dbReference type="Pfam" id="PF17097">
    <property type="entry name" value="Kre28"/>
    <property type="match status" value="1"/>
</dbReference>
<comment type="function">
    <text evidence="7">Acts as a component of the outer kinetochore KNL1 complex that facilitates microtubule-kinetochore interactions and the spindle assembly checkpoint. Kinetochores, consisting of a centromere-associated inner segment and a microtubule-contacting outer segment, play a crucial role in chromosome segregation by mediating the physical connection between centromeric DNA and spindle microtubules. The outer kinetochore is made up of the ten-subunit KMN network, comprising the MIS12, NDC80 and KNL1 complexes, and auxiliary microtubule-associated components; together they connect the outer kinetochore with the inner kinetochore, bind microtubules, and mediate interactions with mitotic checkpoint proteins that delay anaphase until chromosomes are bioriented on the spindle.</text>
</comment>
<organism evidence="8 9">
    <name type="scientific">Kluyveromyces marxianus</name>
    <name type="common">Yeast</name>
    <name type="synonym">Candida kefyr</name>
    <dbReference type="NCBI Taxonomy" id="4911"/>
    <lineage>
        <taxon>Eukaryota</taxon>
        <taxon>Fungi</taxon>
        <taxon>Dikarya</taxon>
        <taxon>Ascomycota</taxon>
        <taxon>Saccharomycotina</taxon>
        <taxon>Saccharomycetes</taxon>
        <taxon>Saccharomycetales</taxon>
        <taxon>Saccharomycetaceae</taxon>
        <taxon>Kluyveromyces</taxon>
    </lineage>
</organism>
<dbReference type="Proteomes" id="UP000422736">
    <property type="component" value="Chromosome 1"/>
</dbReference>
<keyword evidence="2 7" id="KW-0158">Chromosome</keyword>
<name>A0ABX6EPG9_KLUMA</name>
<dbReference type="EMBL" id="CP015054">
    <property type="protein sequence ID" value="QGN14165.1"/>
    <property type="molecule type" value="Genomic_DNA"/>
</dbReference>
<evidence type="ECO:0000256" key="3">
    <source>
        <dbReference type="ARBA" id="ARBA00022838"/>
    </source>
</evidence>
<feature type="coiled-coil region" evidence="7">
    <location>
        <begin position="208"/>
        <end position="235"/>
    </location>
</feature>
<comment type="subcellular location">
    <subcellularLocation>
        <location evidence="7">Nucleus</location>
    </subcellularLocation>
    <subcellularLocation>
        <location evidence="7">Chromosome</location>
        <location evidence="7">Centromere</location>
        <location evidence="7">Kinetochore</location>
    </subcellularLocation>
</comment>
<feature type="coiled-coil region" evidence="7">
    <location>
        <begin position="130"/>
        <end position="157"/>
    </location>
</feature>
<evidence type="ECO:0000256" key="1">
    <source>
        <dbReference type="ARBA" id="ARBA00006965"/>
    </source>
</evidence>
<keyword evidence="3 7" id="KW-0995">Kinetochore</keyword>
<evidence type="ECO:0000256" key="2">
    <source>
        <dbReference type="ARBA" id="ARBA00022454"/>
    </source>
</evidence>
<keyword evidence="5 7" id="KW-0539">Nucleus</keyword>
<gene>
    <name evidence="7 8" type="primary">KRE28</name>
    <name evidence="8" type="ORF">FIM1_818</name>
</gene>
<evidence type="ECO:0000256" key="5">
    <source>
        <dbReference type="ARBA" id="ARBA00023242"/>
    </source>
</evidence>
<evidence type="ECO:0000313" key="8">
    <source>
        <dbReference type="EMBL" id="QGN14165.1"/>
    </source>
</evidence>
<evidence type="ECO:0000256" key="7">
    <source>
        <dbReference type="RuleBase" id="RU362143"/>
    </source>
</evidence>
<accession>A0ABX6EPG9</accession>
<keyword evidence="9" id="KW-1185">Reference proteome</keyword>
<evidence type="ECO:0000313" key="9">
    <source>
        <dbReference type="Proteomes" id="UP000422736"/>
    </source>
</evidence>
<protein>
    <recommendedName>
        <fullName evidence="7">Spindle pole body component KRE28</fullName>
    </recommendedName>
</protein>
<evidence type="ECO:0000256" key="4">
    <source>
        <dbReference type="ARBA" id="ARBA00023054"/>
    </source>
</evidence>
<keyword evidence="6 7" id="KW-0137">Centromere</keyword>
<reference evidence="8 9" key="1">
    <citation type="submission" date="2016-03" db="EMBL/GenBank/DDBJ databases">
        <title>How can Kluyveromyces marxianus grow so fast - potential evolutionary course in Saccharomyces Complex revealed by comparative genomics.</title>
        <authorList>
            <person name="Mo W."/>
            <person name="Lu W."/>
            <person name="Yang X."/>
            <person name="Qi J."/>
            <person name="Lv H."/>
        </authorList>
    </citation>
    <scope>NUCLEOTIDE SEQUENCE [LARGE SCALE GENOMIC DNA]</scope>
    <source>
        <strain evidence="8 9">FIM1</strain>
    </source>
</reference>
<dbReference type="InterPro" id="IPR031361">
    <property type="entry name" value="Kre28"/>
</dbReference>
<sequence length="351" mass="41087">MGKHHSEYYSEVEKFETQVTHVTEQVLHEQDRLRNSTLREFNQTVLQLVADYEMFELEGQCDPSKMTFYVEQLEIWTNSLKQLHLELESVDNFLRYVIPNDQSLSTLANFDEDKITSLQDEVCELRDVNIVQQDKEIESLKQQIIEKSNENLTINEKVKETCLDVSQDIDQCWKLLEQIEDYERRTPSREFDASKDPTFSTYNQWKWNQLAESELKSLEEQLSTLEVTKEKLGSLLAKRATLNPSSDLMEMFTTYQLLNELWEKKIISTLFPDIKNLAIYPQSGKIHFSVGVVEVIIVMEKDVINSISLFSYELPYDQIESIKEGILYKIENQKSLFNVLITVSDHIINSL</sequence>
<evidence type="ECO:0000256" key="6">
    <source>
        <dbReference type="ARBA" id="ARBA00023328"/>
    </source>
</evidence>
<keyword evidence="4 7" id="KW-0175">Coiled coil</keyword>